<evidence type="ECO:0000256" key="1">
    <source>
        <dbReference type="ARBA" id="ARBA00006382"/>
    </source>
</evidence>
<dbReference type="EMBL" id="MFIY01000020">
    <property type="protein sequence ID" value="OGG00184.1"/>
    <property type="molecule type" value="Genomic_DNA"/>
</dbReference>
<reference evidence="4 5" key="1">
    <citation type="journal article" date="2016" name="Nat. Commun.">
        <title>Thousands of microbial genomes shed light on interconnected biogeochemical processes in an aquifer system.</title>
        <authorList>
            <person name="Anantharaman K."/>
            <person name="Brown C.T."/>
            <person name="Hug L.A."/>
            <person name="Sharon I."/>
            <person name="Castelle C.J."/>
            <person name="Probst A.J."/>
            <person name="Thomas B.C."/>
            <person name="Singh A."/>
            <person name="Wilkins M.J."/>
            <person name="Karaoz U."/>
            <person name="Brodie E.L."/>
            <person name="Williams K.H."/>
            <person name="Hubbard S.S."/>
            <person name="Banfield J.F."/>
        </authorList>
    </citation>
    <scope>NUCLEOTIDE SEQUENCE [LARGE SCALE GENOMIC DNA]</scope>
</reference>
<evidence type="ECO:0000256" key="2">
    <source>
        <dbReference type="RuleBase" id="RU004417"/>
    </source>
</evidence>
<feature type="domain" description="Glutamate/phenylalanine/leucine/valine/L-tryptophan dehydrogenase C-terminal" evidence="3">
    <location>
        <begin position="250"/>
        <end position="420"/>
    </location>
</feature>
<sequence>MQHSELGFYGNEGDQFESYLGEKELPVRKSTDLLYKLASINTPEAKALHDNLKVFRHLELEKEGSSRRDVVLMEDINGKKSMLTVCRDLDTTQEGNFDKFIGGLGVYPTKEGRVPIEYALEHTKLLSVIMRRKCEMAGIQWGGAKGTVLGESDWLKSEILQVVTGFLFSQKGIFTDTITGSDVGQTPDTIANMAIGSHIGGDHQIAGMIEALDTPASCRVSLDETEKFLRKMYENEETYAILRRRYGDEKIPDLSESTVLVEGFGRIGRTAVRLWLDKGAKKVIISDPFLTEENDKLPKLKTPEHFRERDKTRVFMMNKYLDLEEKYGDRVSLVPTDDLVKQKAGIFCPCSSKEGMLDIAKIDQLDRAGVRVIIAGGNNIFGQDSVWEMARYAAGKHIVVIPEILSNCGSVTAASMEPELRELMYNDDILNELTARLHPVVSQVQREKIWELIYGRQQETAAQFVQDRLIPHIRENTEAKIKLLIEKMIEFKKYGVDLYTAGEIAFREKHGPPIEFTGEGILKN</sequence>
<gene>
    <name evidence="4" type="ORF">A2Y99_03580</name>
</gene>
<proteinExistence type="inferred from homology"/>
<evidence type="ECO:0000259" key="3">
    <source>
        <dbReference type="Pfam" id="PF00208"/>
    </source>
</evidence>
<comment type="similarity">
    <text evidence="1 2">Belongs to the Glu/Leu/Phe/Val dehydrogenases family.</text>
</comment>
<dbReference type="InterPro" id="IPR006095">
    <property type="entry name" value="Glu/Leu/Phe/Val/Trp_DH"/>
</dbReference>
<dbReference type="PRINTS" id="PR00082">
    <property type="entry name" value="GLFDHDRGNASE"/>
</dbReference>
<comment type="caution">
    <text evidence="4">The sequence shown here is derived from an EMBL/GenBank/DDBJ whole genome shotgun (WGS) entry which is preliminary data.</text>
</comment>
<organism evidence="4 5">
    <name type="scientific">Candidatus Gottesmanbacteria bacterium RBG_13_37_7</name>
    <dbReference type="NCBI Taxonomy" id="1798369"/>
    <lineage>
        <taxon>Bacteria</taxon>
        <taxon>Candidatus Gottesmaniibacteriota</taxon>
    </lineage>
</organism>
<dbReference type="AlphaFoldDB" id="A0A1F5YJB5"/>
<dbReference type="InterPro" id="IPR036291">
    <property type="entry name" value="NAD(P)-bd_dom_sf"/>
</dbReference>
<protein>
    <recommendedName>
        <fullName evidence="3">Glutamate/phenylalanine/leucine/valine/L-tryptophan dehydrogenase C-terminal domain-containing protein</fullName>
    </recommendedName>
</protein>
<dbReference type="Gene3D" id="3.40.50.10860">
    <property type="entry name" value="Leucine Dehydrogenase, chain A, domain 1"/>
    <property type="match status" value="1"/>
</dbReference>
<evidence type="ECO:0000313" key="5">
    <source>
        <dbReference type="Proteomes" id="UP000178230"/>
    </source>
</evidence>
<keyword evidence="2" id="KW-0560">Oxidoreductase</keyword>
<dbReference type="GO" id="GO:0006520">
    <property type="term" value="P:amino acid metabolic process"/>
    <property type="evidence" value="ECO:0007669"/>
    <property type="project" value="InterPro"/>
</dbReference>
<accession>A0A1F5YJB5</accession>
<dbReference type="InterPro" id="IPR006096">
    <property type="entry name" value="Glu/Leu/Phe/Val/Trp_DH_C"/>
</dbReference>
<dbReference type="GO" id="GO:0016639">
    <property type="term" value="F:oxidoreductase activity, acting on the CH-NH2 group of donors, NAD or NADP as acceptor"/>
    <property type="evidence" value="ECO:0007669"/>
    <property type="project" value="InterPro"/>
</dbReference>
<dbReference type="PANTHER" id="PTHR42722">
    <property type="entry name" value="LEUCINE DEHYDROGENASE"/>
    <property type="match status" value="1"/>
</dbReference>
<dbReference type="SUPFAM" id="SSF53223">
    <property type="entry name" value="Aminoacid dehydrogenase-like, N-terminal domain"/>
    <property type="match status" value="1"/>
</dbReference>
<dbReference type="SUPFAM" id="SSF51735">
    <property type="entry name" value="NAD(P)-binding Rossmann-fold domains"/>
    <property type="match status" value="1"/>
</dbReference>
<dbReference type="PANTHER" id="PTHR42722:SF1">
    <property type="entry name" value="VALINE DEHYDROGENASE"/>
    <property type="match status" value="1"/>
</dbReference>
<dbReference type="Proteomes" id="UP000178230">
    <property type="component" value="Unassembled WGS sequence"/>
</dbReference>
<name>A0A1F5YJB5_9BACT</name>
<dbReference type="InterPro" id="IPR016211">
    <property type="entry name" value="Glu/Phe/Leu/Val/Trp_DH_bac/arc"/>
</dbReference>
<dbReference type="Gene3D" id="3.40.50.720">
    <property type="entry name" value="NAD(P)-binding Rossmann-like Domain"/>
    <property type="match status" value="1"/>
</dbReference>
<evidence type="ECO:0000313" key="4">
    <source>
        <dbReference type="EMBL" id="OGG00184.1"/>
    </source>
</evidence>
<dbReference type="Pfam" id="PF00208">
    <property type="entry name" value="ELFV_dehydrog"/>
    <property type="match status" value="1"/>
</dbReference>
<dbReference type="InterPro" id="IPR046346">
    <property type="entry name" value="Aminoacid_DH-like_N_sf"/>
</dbReference>